<dbReference type="EMBL" id="JH000206">
    <property type="protein sequence ID" value="EGV97072.1"/>
    <property type="molecule type" value="Genomic_DNA"/>
</dbReference>
<evidence type="ECO:0000313" key="2">
    <source>
        <dbReference type="Proteomes" id="UP000001075"/>
    </source>
</evidence>
<protein>
    <submittedName>
        <fullName evidence="1">Uncharacterized protein</fullName>
    </submittedName>
</protein>
<reference evidence="2" key="1">
    <citation type="journal article" date="2011" name="Nat. Biotechnol.">
        <title>The genomic sequence of the Chinese hamster ovary (CHO)-K1 cell line.</title>
        <authorList>
            <person name="Xu X."/>
            <person name="Nagarajan H."/>
            <person name="Lewis N.E."/>
            <person name="Pan S."/>
            <person name="Cai Z."/>
            <person name="Liu X."/>
            <person name="Chen W."/>
            <person name="Xie M."/>
            <person name="Wang W."/>
            <person name="Hammond S."/>
            <person name="Andersen M.R."/>
            <person name="Neff N."/>
            <person name="Passarelli B."/>
            <person name="Koh W."/>
            <person name="Fan H.C."/>
            <person name="Wang J."/>
            <person name="Gui Y."/>
            <person name="Lee K.H."/>
            <person name="Betenbaugh M.J."/>
            <person name="Quake S.R."/>
            <person name="Famili I."/>
            <person name="Palsson B.O."/>
            <person name="Wang J."/>
        </authorList>
    </citation>
    <scope>NUCLEOTIDE SEQUENCE [LARGE SCALE GENOMIC DNA]</scope>
    <source>
        <strain evidence="2">CHO K1 cell line</strain>
    </source>
</reference>
<evidence type="ECO:0000313" key="1">
    <source>
        <dbReference type="EMBL" id="EGV97072.1"/>
    </source>
</evidence>
<name>G3H833_CRIGR</name>
<sequence length="122" mass="13892">MVKIKAQDDISPICPKPWCCMDGKQQSAMVTGDRSNLLLQNKETTLRATLSFNAQLSCHIHVLPNSIWTATKTGRKRREHFLLHPSANQKNNHKLFKVYQWMQTTTHKASSTHLSADYNQGS</sequence>
<dbReference type="InParanoid" id="G3H833"/>
<dbReference type="Proteomes" id="UP000001075">
    <property type="component" value="Unassembled WGS sequence"/>
</dbReference>
<dbReference type="AlphaFoldDB" id="G3H833"/>
<gene>
    <name evidence="1" type="ORF">I79_006530</name>
</gene>
<organism evidence="1 2">
    <name type="scientific">Cricetulus griseus</name>
    <name type="common">Chinese hamster</name>
    <name type="synonym">Cricetulus barabensis griseus</name>
    <dbReference type="NCBI Taxonomy" id="10029"/>
    <lineage>
        <taxon>Eukaryota</taxon>
        <taxon>Metazoa</taxon>
        <taxon>Chordata</taxon>
        <taxon>Craniata</taxon>
        <taxon>Vertebrata</taxon>
        <taxon>Euteleostomi</taxon>
        <taxon>Mammalia</taxon>
        <taxon>Eutheria</taxon>
        <taxon>Euarchontoglires</taxon>
        <taxon>Glires</taxon>
        <taxon>Rodentia</taxon>
        <taxon>Myomorpha</taxon>
        <taxon>Muroidea</taxon>
        <taxon>Cricetidae</taxon>
        <taxon>Cricetinae</taxon>
        <taxon>Cricetulus</taxon>
    </lineage>
</organism>
<proteinExistence type="predicted"/>
<accession>G3H833</accession>